<proteinExistence type="predicted"/>
<dbReference type="Proteomes" id="UP000257032">
    <property type="component" value="Unassembled WGS sequence"/>
</dbReference>
<evidence type="ECO:0000313" key="2">
    <source>
        <dbReference type="Proteomes" id="UP000257032"/>
    </source>
</evidence>
<evidence type="ECO:0000313" key="1">
    <source>
        <dbReference type="EMBL" id="RDY65727.1"/>
    </source>
</evidence>
<dbReference type="EMBL" id="QTLC01000112">
    <property type="protein sequence ID" value="RDY65727.1"/>
    <property type="molecule type" value="Genomic_DNA"/>
</dbReference>
<sequence length="110" mass="12405">MKKRIIIGLISGTVLIWSSVLAVFFLTSNAKVLDSREHGFTRPIHTEGKSLNDQIAADFFERNIEVDNEVRSIIGEKTLTKDWVNDVREDGKLSIDTLLESLELNDTDNS</sequence>
<protein>
    <submittedName>
        <fullName evidence="1">Uncharacterized protein</fullName>
    </submittedName>
</protein>
<gene>
    <name evidence="1" type="ORF">DXT76_21760</name>
</gene>
<accession>A0A3D8V8H9</accession>
<organism evidence="1 2">
    <name type="scientific">Halobacillus trueperi</name>
    <dbReference type="NCBI Taxonomy" id="156205"/>
    <lineage>
        <taxon>Bacteria</taxon>
        <taxon>Bacillati</taxon>
        <taxon>Bacillota</taxon>
        <taxon>Bacilli</taxon>
        <taxon>Bacillales</taxon>
        <taxon>Bacillaceae</taxon>
        <taxon>Halobacillus</taxon>
    </lineage>
</organism>
<reference evidence="1 2" key="1">
    <citation type="submission" date="2018-08" db="EMBL/GenBank/DDBJ databases">
        <title>Genome sequence of strict halophilic Halobacillus trueperi SS1 isolated from Lunsu, a salty water body of North West Himalayas.</title>
        <authorList>
            <person name="Gupta S."/>
            <person name="Sharma P."/>
            <person name="Dev K."/>
            <person name="Baumler D."/>
            <person name="Sourirajan A."/>
        </authorList>
    </citation>
    <scope>NUCLEOTIDE SEQUENCE [LARGE SCALE GENOMIC DNA]</scope>
    <source>
        <strain evidence="1 2">SS1</strain>
    </source>
</reference>
<comment type="caution">
    <text evidence="1">The sequence shown here is derived from an EMBL/GenBank/DDBJ whole genome shotgun (WGS) entry which is preliminary data.</text>
</comment>
<dbReference type="AlphaFoldDB" id="A0A3D8V8H9"/>
<name>A0A3D8V8H9_9BACI</name>